<dbReference type="SUPFAM" id="SSF74653">
    <property type="entry name" value="TolA/TonB C-terminal domain"/>
    <property type="match status" value="1"/>
</dbReference>
<comment type="subcellular location">
    <subcellularLocation>
        <location evidence="1">Cell inner membrane</location>
        <topology evidence="1">Single-pass membrane protein</topology>
        <orientation evidence="1">Periplasmic side</orientation>
    </subcellularLocation>
</comment>
<evidence type="ECO:0000256" key="10">
    <source>
        <dbReference type="SAM" id="MobiDB-lite"/>
    </source>
</evidence>
<keyword evidence="3" id="KW-0813">Transport</keyword>
<proteinExistence type="inferred from homology"/>
<evidence type="ECO:0000259" key="12">
    <source>
        <dbReference type="PROSITE" id="PS52015"/>
    </source>
</evidence>
<feature type="compositionally biased region" description="Polar residues" evidence="10">
    <location>
        <begin position="61"/>
        <end position="75"/>
    </location>
</feature>
<evidence type="ECO:0000256" key="4">
    <source>
        <dbReference type="ARBA" id="ARBA00022475"/>
    </source>
</evidence>
<name>A0A1J5SD69_9ZZZZ</name>
<dbReference type="Gene3D" id="3.30.1150.10">
    <property type="match status" value="1"/>
</dbReference>
<dbReference type="Pfam" id="PF03544">
    <property type="entry name" value="TonB_C"/>
    <property type="match status" value="1"/>
</dbReference>
<dbReference type="GO" id="GO:0055085">
    <property type="term" value="P:transmembrane transport"/>
    <property type="evidence" value="ECO:0007669"/>
    <property type="project" value="InterPro"/>
</dbReference>
<dbReference type="InterPro" id="IPR037682">
    <property type="entry name" value="TonB_C"/>
</dbReference>
<feature type="compositionally biased region" description="Polar residues" evidence="10">
    <location>
        <begin position="128"/>
        <end position="144"/>
    </location>
</feature>
<dbReference type="EMBL" id="MLJW01000047">
    <property type="protein sequence ID" value="OIR05891.1"/>
    <property type="molecule type" value="Genomic_DNA"/>
</dbReference>
<evidence type="ECO:0000256" key="3">
    <source>
        <dbReference type="ARBA" id="ARBA00022448"/>
    </source>
</evidence>
<dbReference type="InterPro" id="IPR051045">
    <property type="entry name" value="TonB-dependent_transducer"/>
</dbReference>
<dbReference type="InterPro" id="IPR006260">
    <property type="entry name" value="TonB/TolA_C"/>
</dbReference>
<dbReference type="PANTHER" id="PTHR33446">
    <property type="entry name" value="PROTEIN TONB-RELATED"/>
    <property type="match status" value="1"/>
</dbReference>
<dbReference type="NCBIfam" id="TIGR01352">
    <property type="entry name" value="tonB_Cterm"/>
    <property type="match status" value="1"/>
</dbReference>
<accession>A0A1J5SD69</accession>
<keyword evidence="5" id="KW-0997">Cell inner membrane</keyword>
<dbReference type="GO" id="GO:0098797">
    <property type="term" value="C:plasma membrane protein complex"/>
    <property type="evidence" value="ECO:0007669"/>
    <property type="project" value="TreeGrafter"/>
</dbReference>
<protein>
    <submittedName>
        <fullName evidence="13">Transport protein TonB</fullName>
    </submittedName>
</protein>
<feature type="region of interest" description="Disordered" evidence="10">
    <location>
        <begin position="128"/>
        <end position="147"/>
    </location>
</feature>
<dbReference type="GO" id="GO:0015031">
    <property type="term" value="P:protein transport"/>
    <property type="evidence" value="ECO:0007669"/>
    <property type="project" value="UniProtKB-KW"/>
</dbReference>
<feature type="transmembrane region" description="Helical" evidence="11">
    <location>
        <begin position="16"/>
        <end position="38"/>
    </location>
</feature>
<keyword evidence="6 11" id="KW-0812">Transmembrane</keyword>
<comment type="similarity">
    <text evidence="2">Belongs to the TonB family.</text>
</comment>
<keyword evidence="8 11" id="KW-1133">Transmembrane helix</keyword>
<dbReference type="PROSITE" id="PS52015">
    <property type="entry name" value="TONB_CTD"/>
    <property type="match status" value="1"/>
</dbReference>
<feature type="region of interest" description="Disordered" evidence="10">
    <location>
        <begin position="61"/>
        <end position="96"/>
    </location>
</feature>
<gene>
    <name evidence="13" type="ORF">GALL_120180</name>
</gene>
<feature type="domain" description="TonB C-terminal" evidence="12">
    <location>
        <begin position="192"/>
        <end position="289"/>
    </location>
</feature>
<evidence type="ECO:0000256" key="11">
    <source>
        <dbReference type="SAM" id="Phobius"/>
    </source>
</evidence>
<organism evidence="13">
    <name type="scientific">mine drainage metagenome</name>
    <dbReference type="NCBI Taxonomy" id="410659"/>
    <lineage>
        <taxon>unclassified sequences</taxon>
        <taxon>metagenomes</taxon>
        <taxon>ecological metagenomes</taxon>
    </lineage>
</organism>
<evidence type="ECO:0000256" key="9">
    <source>
        <dbReference type="ARBA" id="ARBA00023136"/>
    </source>
</evidence>
<evidence type="ECO:0000256" key="8">
    <source>
        <dbReference type="ARBA" id="ARBA00022989"/>
    </source>
</evidence>
<evidence type="ECO:0000256" key="7">
    <source>
        <dbReference type="ARBA" id="ARBA00022927"/>
    </source>
</evidence>
<dbReference type="AlphaFoldDB" id="A0A1J5SD69"/>
<dbReference type="GO" id="GO:0031992">
    <property type="term" value="F:energy transducer activity"/>
    <property type="evidence" value="ECO:0007669"/>
    <property type="project" value="TreeGrafter"/>
</dbReference>
<evidence type="ECO:0000256" key="1">
    <source>
        <dbReference type="ARBA" id="ARBA00004383"/>
    </source>
</evidence>
<comment type="caution">
    <text evidence="13">The sequence shown here is derived from an EMBL/GenBank/DDBJ whole genome shotgun (WGS) entry which is preliminary data.</text>
</comment>
<keyword evidence="9 11" id="KW-0472">Membrane</keyword>
<evidence type="ECO:0000256" key="2">
    <source>
        <dbReference type="ARBA" id="ARBA00006555"/>
    </source>
</evidence>
<sequence length="292" mass="33009">MKQRLANVLQQSGQRLTFAVLFSFSMHAFFLFGITFIVPDSKNIPVLSQPLEVVLVNSKSGRRPNNASAYAQNNLDGGGNIEDERHASTPFPVLGDAQHFTPEQTAQRLRQTQQESQRLLTRDKSDFSVAQNKTQQQNQDSSNAEGHDLVQRSLEIARLEARIDKNLSMYEKMPKRKFIGARTQEYRYAQYVEDWRAKVERIGNLNYPEIARTQKIYGSLTLTVSIRSNGSVEDIEINRSSGQRILDASAVRIVKLSAPFPPFPPDIAKDTDILSITRTWTFTSSDKLESGE</sequence>
<dbReference type="PANTHER" id="PTHR33446:SF11">
    <property type="entry name" value="TONB3"/>
    <property type="match status" value="1"/>
</dbReference>
<keyword evidence="7" id="KW-0653">Protein transport</keyword>
<keyword evidence="4" id="KW-1003">Cell membrane</keyword>
<evidence type="ECO:0000313" key="13">
    <source>
        <dbReference type="EMBL" id="OIR05891.1"/>
    </source>
</evidence>
<evidence type="ECO:0000256" key="6">
    <source>
        <dbReference type="ARBA" id="ARBA00022692"/>
    </source>
</evidence>
<evidence type="ECO:0000256" key="5">
    <source>
        <dbReference type="ARBA" id="ARBA00022519"/>
    </source>
</evidence>
<reference evidence="13" key="1">
    <citation type="submission" date="2016-10" db="EMBL/GenBank/DDBJ databases">
        <title>Sequence of Gallionella enrichment culture.</title>
        <authorList>
            <person name="Poehlein A."/>
            <person name="Muehling M."/>
            <person name="Daniel R."/>
        </authorList>
    </citation>
    <scope>NUCLEOTIDE SEQUENCE</scope>
</reference>